<dbReference type="PANTHER" id="PTHR40861">
    <property type="entry name" value="DUF2183 DOMAIN-CONTAINING PROTEIN"/>
    <property type="match status" value="1"/>
</dbReference>
<dbReference type="PANTHER" id="PTHR40861:SF1">
    <property type="entry name" value="PHOSPHATIDATE PHOSPHATASE APP1 CATALYTIC DOMAIN-CONTAINING PROTEIN"/>
    <property type="match status" value="1"/>
</dbReference>
<dbReference type="EMBL" id="BRYA01000284">
    <property type="protein sequence ID" value="GMI46154.1"/>
    <property type="molecule type" value="Genomic_DNA"/>
</dbReference>
<dbReference type="AlphaFoldDB" id="A0A9W7GI33"/>
<comment type="caution">
    <text evidence="3">The sequence shown here is derived from an EMBL/GenBank/DDBJ whole genome shotgun (WGS) entry which is preliminary data.</text>
</comment>
<keyword evidence="4" id="KW-1185">Reference proteome</keyword>
<feature type="region of interest" description="Disordered" evidence="1">
    <location>
        <begin position="680"/>
        <end position="717"/>
    </location>
</feature>
<feature type="transmembrane region" description="Helical" evidence="2">
    <location>
        <begin position="37"/>
        <end position="55"/>
    </location>
</feature>
<keyword evidence="2" id="KW-1133">Transmembrane helix</keyword>
<proteinExistence type="predicted"/>
<name>A0A9W7GI33_9STRA</name>
<evidence type="ECO:0008006" key="5">
    <source>
        <dbReference type="Google" id="ProtNLM"/>
    </source>
</evidence>
<evidence type="ECO:0000313" key="4">
    <source>
        <dbReference type="Proteomes" id="UP001165065"/>
    </source>
</evidence>
<protein>
    <recommendedName>
        <fullName evidence="5">Phosphatidate phosphatase APP1 catalytic domain-containing protein</fullName>
    </recommendedName>
</protein>
<sequence>MTTLEVISIILFSFGGFLLLLYFGWEAGPHHKSSKREILYLLFVLSLLASGWAAIQSDGGLMSSAHFCNTDGTIKNNLNVDIFEGTLMAYFVIHVFLNSIPNAGDQLEGVPLTKEMEVSHAALRKVKDIEGLVWDVHTTGPLALKRMQIRNGALPPFILASAFIRLMMILDDGFANFIFVINLMIASLFILTFAKQVIVVVVINSKSRDNLHNDIEALMKMENGLNFLLEHINTALMIEEAPWRTVELICNDLSKLNVTARAILVDAIQKRGVNRNAAAELLIKRLFLESKGEMLVQLKNMTDLGGDYQNLYKLIYSDISSEHTRNDILEHFKSEAGMMARSANEKHGIPLHEYKYGVKILSDVDDTLYSSGGKFPAGIDKEYPKHQLYPGCLNFFRSLDKIYDVTDSQGVGVEGSPSDVDESECNLVFLSARPHAYKDMAEEHSYRLFKGLVREGKMHVIPTLLPGRLKQGLQAVLLYPFKKTLAWKAVGELKFKTFENYSKMYPEYKYVFCGDDGQGDLLAGELMSKHYPGSVLAVFIHRVVEKGKALHTQVLESRGETLLGESLKSPDRSASWNELSETIWPGSNIYVTETYIKSAAIACTLGLITTTELFECAASAIDEFDEIRCMYPDRGADWSEAEKDLDYDIVDANEVLKSMGWEGEVIGAITKTTVLFDGKREEEGGGGGRVRRISLSSSTKDGLGGGTKRNRTSLKEVSSTKATGNFDNII</sequence>
<feature type="transmembrane region" description="Helical" evidence="2">
    <location>
        <begin position="177"/>
        <end position="203"/>
    </location>
</feature>
<reference evidence="4" key="1">
    <citation type="journal article" date="2023" name="Commun. Biol.">
        <title>Genome analysis of Parmales, the sister group of diatoms, reveals the evolutionary specialization of diatoms from phago-mixotrophs to photoautotrophs.</title>
        <authorList>
            <person name="Ban H."/>
            <person name="Sato S."/>
            <person name="Yoshikawa S."/>
            <person name="Yamada K."/>
            <person name="Nakamura Y."/>
            <person name="Ichinomiya M."/>
            <person name="Sato N."/>
            <person name="Blanc-Mathieu R."/>
            <person name="Endo H."/>
            <person name="Kuwata A."/>
            <person name="Ogata H."/>
        </authorList>
    </citation>
    <scope>NUCLEOTIDE SEQUENCE [LARGE SCALE GENOMIC DNA]</scope>
</reference>
<feature type="transmembrane region" description="Helical" evidence="2">
    <location>
        <begin position="6"/>
        <end position="25"/>
    </location>
</feature>
<accession>A0A9W7GI33</accession>
<dbReference type="OrthoDB" id="191535at2759"/>
<dbReference type="Proteomes" id="UP001165065">
    <property type="component" value="Unassembled WGS sequence"/>
</dbReference>
<keyword evidence="2" id="KW-0472">Membrane</keyword>
<evidence type="ECO:0000256" key="1">
    <source>
        <dbReference type="SAM" id="MobiDB-lite"/>
    </source>
</evidence>
<evidence type="ECO:0000256" key="2">
    <source>
        <dbReference type="SAM" id="Phobius"/>
    </source>
</evidence>
<evidence type="ECO:0000313" key="3">
    <source>
        <dbReference type="EMBL" id="GMI46154.1"/>
    </source>
</evidence>
<keyword evidence="2" id="KW-0812">Transmembrane</keyword>
<organism evidence="3 4">
    <name type="scientific">Triparma columacea</name>
    <dbReference type="NCBI Taxonomy" id="722753"/>
    <lineage>
        <taxon>Eukaryota</taxon>
        <taxon>Sar</taxon>
        <taxon>Stramenopiles</taxon>
        <taxon>Ochrophyta</taxon>
        <taxon>Bolidophyceae</taxon>
        <taxon>Parmales</taxon>
        <taxon>Triparmaceae</taxon>
        <taxon>Triparma</taxon>
    </lineage>
</organism>
<gene>
    <name evidence="3" type="ORF">TrCOL_g12519</name>
</gene>